<protein>
    <submittedName>
        <fullName evidence="1">Uncharacterized protein</fullName>
    </submittedName>
</protein>
<evidence type="ECO:0000313" key="2">
    <source>
        <dbReference type="Proteomes" id="UP001610334"/>
    </source>
</evidence>
<name>A0ABR4HIK0_9EURO</name>
<reference evidence="1 2" key="1">
    <citation type="submission" date="2024-07" db="EMBL/GenBank/DDBJ databases">
        <title>Section-level genome sequencing and comparative genomics of Aspergillus sections Usti and Cavernicolus.</title>
        <authorList>
            <consortium name="Lawrence Berkeley National Laboratory"/>
            <person name="Nybo J.L."/>
            <person name="Vesth T.C."/>
            <person name="Theobald S."/>
            <person name="Frisvad J.C."/>
            <person name="Larsen T.O."/>
            <person name="Kjaerboelling I."/>
            <person name="Rothschild-Mancinelli K."/>
            <person name="Lyhne E.K."/>
            <person name="Kogle M.E."/>
            <person name="Barry K."/>
            <person name="Clum A."/>
            <person name="Na H."/>
            <person name="Ledsgaard L."/>
            <person name="Lin J."/>
            <person name="Lipzen A."/>
            <person name="Kuo A."/>
            <person name="Riley R."/>
            <person name="Mondo S."/>
            <person name="Labutti K."/>
            <person name="Haridas S."/>
            <person name="Pangalinan J."/>
            <person name="Salamov A.A."/>
            <person name="Simmons B.A."/>
            <person name="Magnuson J.K."/>
            <person name="Chen J."/>
            <person name="Drula E."/>
            <person name="Henrissat B."/>
            <person name="Wiebenga A."/>
            <person name="Lubbers R.J."/>
            <person name="Gomes A.C."/>
            <person name="Makela M.R."/>
            <person name="Stajich J."/>
            <person name="Grigoriev I.V."/>
            <person name="Mortensen U.H."/>
            <person name="De Vries R.P."/>
            <person name="Baker S.E."/>
            <person name="Andersen M.R."/>
        </authorList>
    </citation>
    <scope>NUCLEOTIDE SEQUENCE [LARGE SCALE GENOMIC DNA]</scope>
    <source>
        <strain evidence="1 2">CBS 588.65</strain>
    </source>
</reference>
<accession>A0ABR4HIK0</accession>
<dbReference type="EMBL" id="JBFXLT010000028">
    <property type="protein sequence ID" value="KAL2815316.1"/>
    <property type="molecule type" value="Genomic_DNA"/>
</dbReference>
<dbReference type="Proteomes" id="UP001610334">
    <property type="component" value="Unassembled WGS sequence"/>
</dbReference>
<keyword evidence="2" id="KW-1185">Reference proteome</keyword>
<organism evidence="1 2">
    <name type="scientific">Aspergillus granulosus</name>
    <dbReference type="NCBI Taxonomy" id="176169"/>
    <lineage>
        <taxon>Eukaryota</taxon>
        <taxon>Fungi</taxon>
        <taxon>Dikarya</taxon>
        <taxon>Ascomycota</taxon>
        <taxon>Pezizomycotina</taxon>
        <taxon>Eurotiomycetes</taxon>
        <taxon>Eurotiomycetidae</taxon>
        <taxon>Eurotiales</taxon>
        <taxon>Aspergillaceae</taxon>
        <taxon>Aspergillus</taxon>
        <taxon>Aspergillus subgen. Nidulantes</taxon>
    </lineage>
</organism>
<comment type="caution">
    <text evidence="1">The sequence shown here is derived from an EMBL/GenBank/DDBJ whole genome shotgun (WGS) entry which is preliminary data.</text>
</comment>
<proteinExistence type="predicted"/>
<gene>
    <name evidence="1" type="ORF">BJX63DRAFT_430834</name>
</gene>
<sequence length="175" mass="18699">MAVKDPRIGSIDPPLATNLQRHLLDKRAKQLDIRQSHPLEDLYANWGHSHDEFMAKCDVIFTMLANDRILTTATIESIAELAYLAPSPVSGIALSALAFDGTVIAAIGHLVFAEGYPVAKKRGIVVVENWRVREAIYGSVLQSIFGGARMCAAQAGLGTAAMELITELVGGVSGA</sequence>
<evidence type="ECO:0000313" key="1">
    <source>
        <dbReference type="EMBL" id="KAL2815316.1"/>
    </source>
</evidence>